<evidence type="ECO:0000256" key="1">
    <source>
        <dbReference type="SAM" id="MobiDB-lite"/>
    </source>
</evidence>
<reference evidence="3" key="1">
    <citation type="journal article" date="2013" name="Nature">
        <title>Pan genome of the phytoplankton Emiliania underpins its global distribution.</title>
        <authorList>
            <person name="Read B.A."/>
            <person name="Kegel J."/>
            <person name="Klute M.J."/>
            <person name="Kuo A."/>
            <person name="Lefebvre S.C."/>
            <person name="Maumus F."/>
            <person name="Mayer C."/>
            <person name="Miller J."/>
            <person name="Monier A."/>
            <person name="Salamov A."/>
            <person name="Young J."/>
            <person name="Aguilar M."/>
            <person name="Claverie J.M."/>
            <person name="Frickenhaus S."/>
            <person name="Gonzalez K."/>
            <person name="Herman E.K."/>
            <person name="Lin Y.C."/>
            <person name="Napier J."/>
            <person name="Ogata H."/>
            <person name="Sarno A.F."/>
            <person name="Shmutz J."/>
            <person name="Schroeder D."/>
            <person name="de Vargas C."/>
            <person name="Verret F."/>
            <person name="von Dassow P."/>
            <person name="Valentin K."/>
            <person name="Van de Peer Y."/>
            <person name="Wheeler G."/>
            <person name="Dacks J.B."/>
            <person name="Delwiche C.F."/>
            <person name="Dyhrman S.T."/>
            <person name="Glockner G."/>
            <person name="John U."/>
            <person name="Richards T."/>
            <person name="Worden A.Z."/>
            <person name="Zhang X."/>
            <person name="Grigoriev I.V."/>
            <person name="Allen A.E."/>
            <person name="Bidle K."/>
            <person name="Borodovsky M."/>
            <person name="Bowler C."/>
            <person name="Brownlee C."/>
            <person name="Cock J.M."/>
            <person name="Elias M."/>
            <person name="Gladyshev V.N."/>
            <person name="Groth M."/>
            <person name="Guda C."/>
            <person name="Hadaegh A."/>
            <person name="Iglesias-Rodriguez M.D."/>
            <person name="Jenkins J."/>
            <person name="Jones B.M."/>
            <person name="Lawson T."/>
            <person name="Leese F."/>
            <person name="Lindquist E."/>
            <person name="Lobanov A."/>
            <person name="Lomsadze A."/>
            <person name="Malik S.B."/>
            <person name="Marsh M.E."/>
            <person name="Mackinder L."/>
            <person name="Mock T."/>
            <person name="Mueller-Roeber B."/>
            <person name="Pagarete A."/>
            <person name="Parker M."/>
            <person name="Probert I."/>
            <person name="Quesneville H."/>
            <person name="Raines C."/>
            <person name="Rensing S.A."/>
            <person name="Riano-Pachon D.M."/>
            <person name="Richier S."/>
            <person name="Rokitta S."/>
            <person name="Shiraiwa Y."/>
            <person name="Soanes D.M."/>
            <person name="van der Giezen M."/>
            <person name="Wahlund T.M."/>
            <person name="Williams B."/>
            <person name="Wilson W."/>
            <person name="Wolfe G."/>
            <person name="Wurch L.L."/>
        </authorList>
    </citation>
    <scope>NUCLEOTIDE SEQUENCE</scope>
</reference>
<evidence type="ECO:0008006" key="4">
    <source>
        <dbReference type="Google" id="ProtNLM"/>
    </source>
</evidence>
<evidence type="ECO:0000313" key="2">
    <source>
        <dbReference type="EnsemblProtists" id="EOD32503"/>
    </source>
</evidence>
<feature type="compositionally biased region" description="Low complexity" evidence="1">
    <location>
        <begin position="1"/>
        <end position="12"/>
    </location>
</feature>
<dbReference type="KEGG" id="ehx:EMIHUDRAFT_230850"/>
<name>A0A0D3K9R8_EMIH1</name>
<dbReference type="Proteomes" id="UP000013827">
    <property type="component" value="Unassembled WGS sequence"/>
</dbReference>
<dbReference type="EnsemblProtists" id="EOD32503">
    <property type="protein sequence ID" value="EOD32503"/>
    <property type="gene ID" value="EMIHUDRAFT_230850"/>
</dbReference>
<dbReference type="HOGENOM" id="CLU_521223_0_0_1"/>
<dbReference type="SUPFAM" id="SSF55874">
    <property type="entry name" value="ATPase domain of HSP90 chaperone/DNA topoisomerase II/histidine kinase"/>
    <property type="match status" value="1"/>
</dbReference>
<proteinExistence type="predicted"/>
<dbReference type="RefSeq" id="XP_005784932.1">
    <property type="nucleotide sequence ID" value="XM_005784875.1"/>
</dbReference>
<protein>
    <recommendedName>
        <fullName evidence="4">Histidine kinase/HSP90-like ATPase domain-containing protein</fullName>
    </recommendedName>
</protein>
<dbReference type="AlphaFoldDB" id="A0A0D3K9R8"/>
<sequence length="523" mass="54563">MSASTASQATASWPHDSQSDDDCRAPPLLGQAGLGAGADPDRALCRSVLELLENAVAACEADDSRDHTIKISVQGLPGTNIYQVCVSDDGPGFGTALDAIGDRGVLAGLGLATVIRWAVSTYWWGGGCGSHPGPDELAEILSVARGQLRRRTWGAAHHADAAEPASVTAPPQLLEDYDGSGSHVSALLLGGRKAIDVLRDAIAYSAQALCTTSSLTIELDVATSHGEAGARSYTVRHQVEPVVMSRMFVQAGPAPSLPGVEQLLHSLQDELRDCVVVPAAETTLGAESESQGGPPAAESGRVIAAHGAGRGVLSGSGFAHATLQLAVEPRAPSAEQPRSRSGADSSTAPLHVLVLLNNKRLDLADQQQFVAGCACFDAIKRARGWKKHLGSSLTSPGDGGLRVGSEGDDAVRCGWLCLHLRSPNVHFSDASRRRIMPAKHLPSAINAALDGALTQVCARLAPHGVKLSRAEQRLQEARAYAAHIATAMADILNLAAQQPGREMGEGSSCATLERELMQLLRLA</sequence>
<keyword evidence="3" id="KW-1185">Reference proteome</keyword>
<dbReference type="InterPro" id="IPR036890">
    <property type="entry name" value="HATPase_C_sf"/>
</dbReference>
<evidence type="ECO:0000313" key="3">
    <source>
        <dbReference type="Proteomes" id="UP000013827"/>
    </source>
</evidence>
<accession>A0A0D3K9R8</accession>
<feature type="region of interest" description="Disordered" evidence="1">
    <location>
        <begin position="1"/>
        <end position="28"/>
    </location>
</feature>
<dbReference type="Gene3D" id="3.30.565.10">
    <property type="entry name" value="Histidine kinase-like ATPase, C-terminal domain"/>
    <property type="match status" value="1"/>
</dbReference>
<reference evidence="2" key="2">
    <citation type="submission" date="2024-10" db="UniProtKB">
        <authorList>
            <consortium name="EnsemblProtists"/>
        </authorList>
    </citation>
    <scope>IDENTIFICATION</scope>
</reference>
<dbReference type="GeneID" id="17277776"/>
<dbReference type="PaxDb" id="2903-EOD32503"/>
<organism evidence="2 3">
    <name type="scientific">Emiliania huxleyi (strain CCMP1516)</name>
    <dbReference type="NCBI Taxonomy" id="280463"/>
    <lineage>
        <taxon>Eukaryota</taxon>
        <taxon>Haptista</taxon>
        <taxon>Haptophyta</taxon>
        <taxon>Prymnesiophyceae</taxon>
        <taxon>Isochrysidales</taxon>
        <taxon>Noelaerhabdaceae</taxon>
        <taxon>Emiliania</taxon>
    </lineage>
</organism>